<dbReference type="EMBL" id="JANVFO010000061">
    <property type="protein sequence ID" value="KAJ3720710.1"/>
    <property type="molecule type" value="Genomic_DNA"/>
</dbReference>
<reference evidence="1" key="1">
    <citation type="submission" date="2022-08" db="EMBL/GenBank/DDBJ databases">
        <authorList>
            <consortium name="DOE Joint Genome Institute"/>
            <person name="Min B."/>
            <person name="Sierra-Patev S."/>
            <person name="Naranjo-Ortiz M."/>
            <person name="Looney B."/>
            <person name="Konkel Z."/>
            <person name="Slot J.C."/>
            <person name="Sakamoto Y."/>
            <person name="Steenwyk J.L."/>
            <person name="Rokas A."/>
            <person name="Carro J."/>
            <person name="Camarero S."/>
            <person name="Ferreira P."/>
            <person name="Molpeceres G."/>
            <person name="Ruiz-duenas F.J."/>
            <person name="Serrano A."/>
            <person name="Henrissat B."/>
            <person name="Drula E."/>
            <person name="Hughes K.W."/>
            <person name="Mata J.L."/>
            <person name="Ishikawa N.K."/>
            <person name="Vargas-Isla R."/>
            <person name="Ushijima S."/>
            <person name="Smith C.A."/>
            <person name="Ahrendt S."/>
            <person name="Andreopoulos W."/>
            <person name="He G."/>
            <person name="LaButti K."/>
            <person name="Lipzen A."/>
            <person name="Ng V."/>
            <person name="Riley R."/>
            <person name="Sandor L."/>
            <person name="Barry K."/>
            <person name="Martinez A.T."/>
            <person name="Xiao Y."/>
            <person name="Gibbons J.G."/>
            <person name="Terashima K."/>
            <person name="Hibbett D.S."/>
            <person name="Grigoriev I.V."/>
        </authorList>
    </citation>
    <scope>NUCLEOTIDE SEQUENCE</scope>
    <source>
        <strain evidence="1">ET3784</strain>
    </source>
</reference>
<evidence type="ECO:0000313" key="1">
    <source>
        <dbReference type="EMBL" id="KAJ3720710.1"/>
    </source>
</evidence>
<dbReference type="Proteomes" id="UP001176059">
    <property type="component" value="Unassembled WGS sequence"/>
</dbReference>
<reference evidence="1" key="2">
    <citation type="journal article" date="2023" name="Proc. Natl. Acad. Sci. U.S.A.">
        <title>A global phylogenomic analysis of the shiitake genus Lentinula.</title>
        <authorList>
            <person name="Sierra-Patev S."/>
            <person name="Min B."/>
            <person name="Naranjo-Ortiz M."/>
            <person name="Looney B."/>
            <person name="Konkel Z."/>
            <person name="Slot J.C."/>
            <person name="Sakamoto Y."/>
            <person name="Steenwyk J.L."/>
            <person name="Rokas A."/>
            <person name="Carro J."/>
            <person name="Camarero S."/>
            <person name="Ferreira P."/>
            <person name="Molpeceres G."/>
            <person name="Ruiz-Duenas F.J."/>
            <person name="Serrano A."/>
            <person name="Henrissat B."/>
            <person name="Drula E."/>
            <person name="Hughes K.W."/>
            <person name="Mata J.L."/>
            <person name="Ishikawa N.K."/>
            <person name="Vargas-Isla R."/>
            <person name="Ushijima S."/>
            <person name="Smith C.A."/>
            <person name="Donoghue J."/>
            <person name="Ahrendt S."/>
            <person name="Andreopoulos W."/>
            <person name="He G."/>
            <person name="LaButti K."/>
            <person name="Lipzen A."/>
            <person name="Ng V."/>
            <person name="Riley R."/>
            <person name="Sandor L."/>
            <person name="Barry K."/>
            <person name="Martinez A.T."/>
            <person name="Xiao Y."/>
            <person name="Gibbons J.G."/>
            <person name="Terashima K."/>
            <person name="Grigoriev I.V."/>
            <person name="Hibbett D."/>
        </authorList>
    </citation>
    <scope>NUCLEOTIDE SEQUENCE</scope>
    <source>
        <strain evidence="1">ET3784</strain>
    </source>
</reference>
<sequence length="299" mass="34870">MSHNASFKEQAPAACYSKKLLTYTHIVQGHHAPYYELGWVIPFSQVLELLGEPPQGMVEEHYNYKVLPSKWAECKPNTMFLEPPAIDHWENPEGRAPEIYDEDYGETYMIIRLAMNRPEELKVLKEHIHELVHIACEALGLPSEDLKWYRTVFIKRPAVVHRNLSPHAIVQGHHAPLYELGWVIPFSKVLELLGEPPQGMVEEHYNYKVLPSKWAECKPNTMFLEPPAIDRWENPEGRAPEIYDEDYGETYMIIRLAMNRQKELKVLKEHIHELVHIACEALGLPSEDLKWYRTVFITR</sequence>
<proteinExistence type="predicted"/>
<dbReference type="AlphaFoldDB" id="A0AA38MWV3"/>
<comment type="caution">
    <text evidence="1">The sequence shown here is derived from an EMBL/GenBank/DDBJ whole genome shotgun (WGS) entry which is preliminary data.</text>
</comment>
<organism evidence="1 2">
    <name type="scientific">Lentinula guzmanii</name>
    <dbReference type="NCBI Taxonomy" id="2804957"/>
    <lineage>
        <taxon>Eukaryota</taxon>
        <taxon>Fungi</taxon>
        <taxon>Dikarya</taxon>
        <taxon>Basidiomycota</taxon>
        <taxon>Agaricomycotina</taxon>
        <taxon>Agaricomycetes</taxon>
        <taxon>Agaricomycetidae</taxon>
        <taxon>Agaricales</taxon>
        <taxon>Marasmiineae</taxon>
        <taxon>Omphalotaceae</taxon>
        <taxon>Lentinula</taxon>
    </lineage>
</organism>
<protein>
    <submittedName>
        <fullName evidence="1">Uncharacterized protein</fullName>
    </submittedName>
</protein>
<gene>
    <name evidence="1" type="ORF">DFJ43DRAFT_1141204</name>
</gene>
<name>A0AA38MWV3_9AGAR</name>
<keyword evidence="2" id="KW-1185">Reference proteome</keyword>
<accession>A0AA38MWV3</accession>
<evidence type="ECO:0000313" key="2">
    <source>
        <dbReference type="Proteomes" id="UP001176059"/>
    </source>
</evidence>